<evidence type="ECO:0000256" key="11">
    <source>
        <dbReference type="ARBA" id="ARBA00022968"/>
    </source>
</evidence>
<dbReference type="PRINTS" id="PR00756">
    <property type="entry name" value="ALADIPTASE"/>
</dbReference>
<keyword evidence="7 24" id="KW-0378">Hydrolase</keyword>
<dbReference type="InterPro" id="IPR042097">
    <property type="entry name" value="Aminopeptidase_N-like_N_sf"/>
</dbReference>
<dbReference type="FunFam" id="2.60.40.1910:FF:000001">
    <property type="entry name" value="Leucyl-cystinyl aminopeptidase"/>
    <property type="match status" value="1"/>
</dbReference>
<dbReference type="PANTHER" id="PTHR11533:SF156">
    <property type="entry name" value="ENDOPLASMIC RETICULUM AMINOPEPTIDASE 1"/>
    <property type="match status" value="1"/>
</dbReference>
<dbReference type="InterPro" id="IPR014782">
    <property type="entry name" value="Peptidase_M1_dom"/>
</dbReference>
<dbReference type="FunFam" id="2.60.40.1730:FF:000001">
    <property type="entry name" value="Leucyl-cystinyl aminopeptidase"/>
    <property type="match status" value="1"/>
</dbReference>
<dbReference type="GO" id="GO:0045766">
    <property type="term" value="P:positive regulation of angiogenesis"/>
    <property type="evidence" value="ECO:0007669"/>
    <property type="project" value="Ensembl"/>
</dbReference>
<keyword evidence="15" id="KW-0472">Membrane</keyword>
<evidence type="ECO:0000256" key="24">
    <source>
        <dbReference type="RuleBase" id="RU364040"/>
    </source>
</evidence>
<dbReference type="FunFam" id="1.25.50.20:FF:000003">
    <property type="entry name" value="Leucyl-cystinyl aminopeptidase"/>
    <property type="match status" value="1"/>
</dbReference>
<evidence type="ECO:0000256" key="23">
    <source>
        <dbReference type="PIRSR" id="PIRSR634016-4"/>
    </source>
</evidence>
<keyword evidence="29" id="KW-1185">Reference proteome</keyword>
<reference evidence="28" key="2">
    <citation type="submission" date="2025-09" db="UniProtKB">
        <authorList>
            <consortium name="Ensembl"/>
        </authorList>
    </citation>
    <scope>IDENTIFICATION</scope>
</reference>
<dbReference type="InterPro" id="IPR034016">
    <property type="entry name" value="M1_APN-typ"/>
</dbReference>
<evidence type="ECO:0000256" key="1">
    <source>
        <dbReference type="ARBA" id="ARBA00004648"/>
    </source>
</evidence>
<evidence type="ECO:0000256" key="15">
    <source>
        <dbReference type="ARBA" id="ARBA00023136"/>
    </source>
</evidence>
<proteinExistence type="inferred from homology"/>
<dbReference type="GO" id="GO:0002250">
    <property type="term" value="P:adaptive immune response"/>
    <property type="evidence" value="ECO:0007669"/>
    <property type="project" value="UniProtKB-KW"/>
</dbReference>
<dbReference type="CDD" id="cd09601">
    <property type="entry name" value="M1_APN-Q_like"/>
    <property type="match status" value="1"/>
</dbReference>
<dbReference type="Pfam" id="PF17900">
    <property type="entry name" value="Peptidase_M1_N"/>
    <property type="match status" value="1"/>
</dbReference>
<comment type="function">
    <text evidence="18">Aminopeptidase that plays a central role in peptide trimming, a step required for the generation of most HLA class I-binding peptides. Peptide trimming is essential to customize longer precursor peptides to fit them to the correct length required for presentation on MHC class I molecules. Strongly prefers substrates 9-16 residues long. Rapidly degrades 13-mer to a 9-mer and then stops. Preferentially hydrolyzes the residue Leu and peptides with a hydrophobic C-terminus, while it has weak activity toward peptides with charged C-terminus. May play a role in the inactivation of peptide hormones. May be involved in the regulation of blood pressure through the inactivation of angiotensin II and/or the generation of bradykinin in the kidney.</text>
</comment>
<feature type="domain" description="Aminopeptidase N-like N-terminal" evidence="27">
    <location>
        <begin position="93"/>
        <end position="279"/>
    </location>
</feature>
<feature type="binding site" evidence="21">
    <location>
        <position position="216"/>
    </location>
    <ligand>
        <name>substrate</name>
    </ligand>
</feature>
<dbReference type="Gene3D" id="2.60.40.1910">
    <property type="match status" value="1"/>
</dbReference>
<keyword evidence="11" id="KW-0735">Signal-anchor</keyword>
<evidence type="ECO:0000256" key="6">
    <source>
        <dbReference type="ARBA" id="ARBA00022723"/>
    </source>
</evidence>
<dbReference type="Pfam" id="PF01433">
    <property type="entry name" value="Peptidase_M1"/>
    <property type="match status" value="1"/>
</dbReference>
<evidence type="ECO:0000256" key="21">
    <source>
        <dbReference type="PIRSR" id="PIRSR634016-2"/>
    </source>
</evidence>
<evidence type="ECO:0000256" key="12">
    <source>
        <dbReference type="ARBA" id="ARBA00022989"/>
    </source>
</evidence>
<evidence type="ECO:0000259" key="27">
    <source>
        <dbReference type="Pfam" id="PF17900"/>
    </source>
</evidence>
<dbReference type="Ensembl" id="ENSSPUT00000004740.1">
    <property type="protein sequence ID" value="ENSSPUP00000004461.1"/>
    <property type="gene ID" value="ENSSPUG00000003443.1"/>
</dbReference>
<dbReference type="GO" id="GO:0005138">
    <property type="term" value="F:interleukin-6 receptor binding"/>
    <property type="evidence" value="ECO:0007669"/>
    <property type="project" value="Ensembl"/>
</dbReference>
<evidence type="ECO:0000256" key="7">
    <source>
        <dbReference type="ARBA" id="ARBA00022801"/>
    </source>
</evidence>
<feature type="domain" description="Peptidase M1 membrane alanine aminopeptidase" evidence="25">
    <location>
        <begin position="314"/>
        <end position="520"/>
    </location>
</feature>
<evidence type="ECO:0000256" key="9">
    <source>
        <dbReference type="ARBA" id="ARBA00022833"/>
    </source>
</evidence>
<accession>A0A8D0GG12</accession>
<feature type="domain" description="ERAP1-like C-terminal" evidence="26">
    <location>
        <begin position="637"/>
        <end position="956"/>
    </location>
</feature>
<keyword evidence="8" id="KW-0256">Endoplasmic reticulum</keyword>
<dbReference type="GO" id="GO:0002502">
    <property type="term" value="P:peptide antigen assembly with MHC class I protein complex"/>
    <property type="evidence" value="ECO:0007669"/>
    <property type="project" value="Ensembl"/>
</dbReference>
<evidence type="ECO:0000259" key="25">
    <source>
        <dbReference type="Pfam" id="PF01433"/>
    </source>
</evidence>
<dbReference type="GeneTree" id="ENSGT00940000159086"/>
<evidence type="ECO:0000256" key="4">
    <source>
        <dbReference type="ARBA" id="ARBA00022670"/>
    </source>
</evidence>
<keyword evidence="9 22" id="KW-0862">Zinc</keyword>
<comment type="cofactor">
    <cofactor evidence="22 24">
        <name>Zn(2+)</name>
        <dbReference type="ChEBI" id="CHEBI:29105"/>
    </cofactor>
    <text evidence="22 24">Binds 1 zinc ion per subunit.</text>
</comment>
<keyword evidence="13 24" id="KW-0482">Metalloprotease</keyword>
<keyword evidence="3 24" id="KW-0031">Aminopeptidase</keyword>
<evidence type="ECO:0000256" key="19">
    <source>
        <dbReference type="ARBA" id="ARBA00063353"/>
    </source>
</evidence>
<feature type="binding site" evidence="22">
    <location>
        <position position="390"/>
    </location>
    <ligand>
        <name>Zn(2+)</name>
        <dbReference type="ChEBI" id="CHEBI:29105"/>
        <note>catalytic</note>
    </ligand>
</feature>
<evidence type="ECO:0000256" key="17">
    <source>
        <dbReference type="ARBA" id="ARBA00023180"/>
    </source>
</evidence>
<sequence length="979" mass="112620">MGRRGSAAAWWRQAESSRRRQSPSCFRFHSDCRARGKGFLSSARQQMMMMMIIIIGILSLTVSVASEMTSSPSGNGSKPFPWNKMRLPKHVFPVHYDLLIHPNLTTLTFTGLAKIEIIVNQETSSVIMHNKHLQILKATIEGRMGTIQTVRGMMVLEHLSFEQIALLAAEPLHVGQNYTVNIEYSANLSESFHGFYKSTYRTKEGDMRVLASTQFEPTFARAAFPCFDEPAFKAQFSIKIRRELNQLALSNMPLVKSVNITDWLIEDHFDISVKMSTYLVAFIVSDFKSISKMTTRGVKVSVYTVPDKINQADYALDAAVKLLDFYEDYFSIPYPLPKQDLAAIPDFQSGAMENWGLTTYRESALLYDPEKSTASAKLWITMIIAHELAHQWFGNLVTMEWWNDLWLNEGFAKFMEYVSVSITHPDLKVEDYFLDKCFDAMEVDALNSSHPISTPVEDPAQIQEMFDDVSYEKGACILNMLREYLNPDVFKAGLVKYLTEFSYQNTKNEDLWNSMNTNTNICPTGDTQGSQQHNDGFCTRSQETSSSSHWTRSETFDVKTIMNTWTLQKGFPLITVTVKGKNVHLQQEHYMKGSESSTTGYLWHVPLTYITSKSDITQRFLLRTKADVLILPEEVEWIKFNVGMNGYYIVHYEDDGWDALIRLLKENHTAIGSNDRANLINNVFQLVSVKKLSIAKALDLSLYLQHESQIMPVFQGMNELIPMYKLMEKRDMDDVENQLKGYIVNLFKNLIDKQSWNDEGSLSERMLRSSLLVFACVRKYQPCVDKAEEYFTKWKESNGTFRLPNDVKFAVYAVGAQTVKGWDFLFSKYELPAFNTEKNLIEAALAISRNKEKLQWLMDQGLLGDTIKTQDLPHIIVYIGKNPSGYQLAWKFLKENWHKFVQKFELGSRSLAHMVMGVTNQYSTRTQLAEVKEFFSSLEERSSQLRFVQQAVETIEENIRWMDINFEKIKMWLQTNSNM</sequence>
<evidence type="ECO:0000256" key="14">
    <source>
        <dbReference type="ARBA" id="ARBA00023130"/>
    </source>
</evidence>
<dbReference type="GO" id="GO:0005615">
    <property type="term" value="C:extracellular space"/>
    <property type="evidence" value="ECO:0007669"/>
    <property type="project" value="TreeGrafter"/>
</dbReference>
<dbReference type="PANTHER" id="PTHR11533">
    <property type="entry name" value="PROTEASE M1 ZINC METALLOPROTEASE"/>
    <property type="match status" value="1"/>
</dbReference>
<comment type="subcellular location">
    <subcellularLocation>
        <location evidence="1">Endoplasmic reticulum membrane</location>
        <topology evidence="1">Single-pass type II membrane protein</topology>
    </subcellularLocation>
</comment>
<dbReference type="GO" id="GO:0008270">
    <property type="term" value="F:zinc ion binding"/>
    <property type="evidence" value="ECO:0007669"/>
    <property type="project" value="UniProtKB-UniRule"/>
</dbReference>
<dbReference type="GO" id="GO:0042277">
    <property type="term" value="F:peptide binding"/>
    <property type="evidence" value="ECO:0007669"/>
    <property type="project" value="TreeGrafter"/>
</dbReference>
<evidence type="ECO:0000256" key="3">
    <source>
        <dbReference type="ARBA" id="ARBA00022438"/>
    </source>
</evidence>
<evidence type="ECO:0000259" key="26">
    <source>
        <dbReference type="Pfam" id="PF11838"/>
    </source>
</evidence>
<dbReference type="Gene3D" id="1.10.390.10">
    <property type="entry name" value="Neutral Protease Domain 2"/>
    <property type="match status" value="1"/>
</dbReference>
<keyword evidence="14" id="KW-1064">Adaptive immunity</keyword>
<evidence type="ECO:0000256" key="10">
    <source>
        <dbReference type="ARBA" id="ARBA00022859"/>
    </source>
</evidence>
<feature type="binding site" evidence="22">
    <location>
        <position position="386"/>
    </location>
    <ligand>
        <name>Zn(2+)</name>
        <dbReference type="ChEBI" id="CHEBI:29105"/>
        <note>catalytic</note>
    </ligand>
</feature>
<gene>
    <name evidence="28" type="primary">ERAP1</name>
</gene>
<dbReference type="GO" id="GO:0070006">
    <property type="term" value="F:metalloaminopeptidase activity"/>
    <property type="evidence" value="ECO:0007669"/>
    <property type="project" value="TreeGrafter"/>
</dbReference>
<feature type="binding site" evidence="21">
    <location>
        <begin position="350"/>
        <end position="354"/>
    </location>
    <ligand>
        <name>substrate</name>
    </ligand>
</feature>
<dbReference type="SUPFAM" id="SSF55486">
    <property type="entry name" value="Metalloproteases ('zincins'), catalytic domain"/>
    <property type="match status" value="1"/>
</dbReference>
<keyword evidence="12" id="KW-1133">Transmembrane helix</keyword>
<dbReference type="GO" id="GO:0006509">
    <property type="term" value="P:membrane protein ectodomain proteolysis"/>
    <property type="evidence" value="ECO:0007669"/>
    <property type="project" value="Ensembl"/>
</dbReference>
<feature type="binding site" evidence="21">
    <location>
        <position position="909"/>
    </location>
    <ligand>
        <name>substrate</name>
    </ligand>
</feature>
<dbReference type="AlphaFoldDB" id="A0A8D0GG12"/>
<feature type="active site" description="Proton acceptor" evidence="20">
    <location>
        <position position="387"/>
    </location>
</feature>
<dbReference type="Proteomes" id="UP000694392">
    <property type="component" value="Unplaced"/>
</dbReference>
<evidence type="ECO:0000256" key="8">
    <source>
        <dbReference type="ARBA" id="ARBA00022824"/>
    </source>
</evidence>
<comment type="subunit">
    <text evidence="19">Monomer. May also exist as a heterodimer; with ERAP2. Interacts with RBMX.</text>
</comment>
<dbReference type="Pfam" id="PF11838">
    <property type="entry name" value="ERAP1_C"/>
    <property type="match status" value="1"/>
</dbReference>
<dbReference type="OMA" id="NGVCIRN"/>
<dbReference type="FunFam" id="1.10.390.10:FF:000007">
    <property type="entry name" value="Aminopeptidase"/>
    <property type="match status" value="1"/>
</dbReference>
<keyword evidence="5" id="KW-0812">Transmembrane</keyword>
<keyword evidence="17" id="KW-0325">Glycoprotein</keyword>
<dbReference type="InterPro" id="IPR027268">
    <property type="entry name" value="Peptidase_M4/M1_CTD_sf"/>
</dbReference>
<name>A0A8D0GG12_SPHPU</name>
<dbReference type="InterPro" id="IPR050344">
    <property type="entry name" value="Peptidase_M1_aminopeptidases"/>
</dbReference>
<dbReference type="InterPro" id="IPR001930">
    <property type="entry name" value="Peptidase_M1"/>
</dbReference>
<reference evidence="28" key="1">
    <citation type="submission" date="2025-08" db="UniProtKB">
        <authorList>
            <consortium name="Ensembl"/>
        </authorList>
    </citation>
    <scope>IDENTIFICATION</scope>
</reference>
<comment type="similarity">
    <text evidence="2 24">Belongs to the peptidase M1 family.</text>
</comment>
<dbReference type="GO" id="GO:0005789">
    <property type="term" value="C:endoplasmic reticulum membrane"/>
    <property type="evidence" value="ECO:0007669"/>
    <property type="project" value="UniProtKB-SubCell"/>
</dbReference>
<dbReference type="Gene3D" id="2.60.40.1730">
    <property type="entry name" value="tricorn interacting facor f3 domain"/>
    <property type="match status" value="1"/>
</dbReference>
<feature type="binding site" evidence="22">
    <location>
        <position position="409"/>
    </location>
    <ligand>
        <name>Zn(2+)</name>
        <dbReference type="ChEBI" id="CHEBI:29105"/>
        <note>catalytic</note>
    </ligand>
</feature>
<keyword evidence="6 22" id="KW-0479">Metal-binding</keyword>
<keyword evidence="10" id="KW-0391">Immunity</keyword>
<dbReference type="SUPFAM" id="SSF63737">
    <property type="entry name" value="Leukotriene A4 hydrolase N-terminal domain"/>
    <property type="match status" value="1"/>
</dbReference>
<evidence type="ECO:0000256" key="5">
    <source>
        <dbReference type="ARBA" id="ARBA00022692"/>
    </source>
</evidence>
<evidence type="ECO:0000256" key="20">
    <source>
        <dbReference type="PIRSR" id="PIRSR634016-1"/>
    </source>
</evidence>
<keyword evidence="16" id="KW-1015">Disulfide bond</keyword>
<dbReference type="InterPro" id="IPR045357">
    <property type="entry name" value="Aminopeptidase_N-like_N"/>
</dbReference>
<evidence type="ECO:0000313" key="28">
    <source>
        <dbReference type="Ensembl" id="ENSSPUP00000004461.1"/>
    </source>
</evidence>
<dbReference type="Gene3D" id="1.25.50.20">
    <property type="match status" value="1"/>
</dbReference>
<protein>
    <recommendedName>
        <fullName evidence="24">Aminopeptidase</fullName>
        <ecNumber evidence="24">3.4.11.-</ecNumber>
    </recommendedName>
</protein>
<evidence type="ECO:0000256" key="22">
    <source>
        <dbReference type="PIRSR" id="PIRSR634016-3"/>
    </source>
</evidence>
<evidence type="ECO:0000256" key="16">
    <source>
        <dbReference type="ARBA" id="ARBA00023157"/>
    </source>
</evidence>
<evidence type="ECO:0000256" key="18">
    <source>
        <dbReference type="ARBA" id="ARBA00053064"/>
    </source>
</evidence>
<organism evidence="28 29">
    <name type="scientific">Sphenodon punctatus</name>
    <name type="common">Tuatara</name>
    <name type="synonym">Hatteria punctata</name>
    <dbReference type="NCBI Taxonomy" id="8508"/>
    <lineage>
        <taxon>Eukaryota</taxon>
        <taxon>Metazoa</taxon>
        <taxon>Chordata</taxon>
        <taxon>Craniata</taxon>
        <taxon>Vertebrata</taxon>
        <taxon>Euteleostomi</taxon>
        <taxon>Lepidosauria</taxon>
        <taxon>Sphenodontia</taxon>
        <taxon>Sphenodontidae</taxon>
        <taxon>Sphenodon</taxon>
    </lineage>
</organism>
<evidence type="ECO:0000256" key="2">
    <source>
        <dbReference type="ARBA" id="ARBA00010136"/>
    </source>
</evidence>
<evidence type="ECO:0000256" key="13">
    <source>
        <dbReference type="ARBA" id="ARBA00023049"/>
    </source>
</evidence>
<evidence type="ECO:0000313" key="29">
    <source>
        <dbReference type="Proteomes" id="UP000694392"/>
    </source>
</evidence>
<dbReference type="GO" id="GO:0043171">
    <property type="term" value="P:peptide catabolic process"/>
    <property type="evidence" value="ECO:0007669"/>
    <property type="project" value="TreeGrafter"/>
</dbReference>
<feature type="site" description="Transition state stabilizer" evidence="23">
    <location>
        <position position="471"/>
    </location>
</feature>
<dbReference type="InterPro" id="IPR024571">
    <property type="entry name" value="ERAP1-like_C_dom"/>
</dbReference>
<keyword evidence="4 24" id="KW-0645">Protease</keyword>
<dbReference type="EC" id="3.4.11.-" evidence="24"/>